<dbReference type="Pfam" id="PF02557">
    <property type="entry name" value="VanY"/>
    <property type="match status" value="1"/>
</dbReference>
<feature type="region of interest" description="Disordered" evidence="2">
    <location>
        <begin position="1000"/>
        <end position="1024"/>
    </location>
</feature>
<dbReference type="SUPFAM" id="SSF55166">
    <property type="entry name" value="Hedgehog/DD-peptidase"/>
    <property type="match status" value="1"/>
</dbReference>
<evidence type="ECO:0000256" key="2">
    <source>
        <dbReference type="SAM" id="MobiDB-lite"/>
    </source>
</evidence>
<evidence type="ECO:0000259" key="3">
    <source>
        <dbReference type="Pfam" id="PF02557"/>
    </source>
</evidence>
<dbReference type="InterPro" id="IPR009045">
    <property type="entry name" value="Zn_M74/Hedgehog-like"/>
</dbReference>
<feature type="region of interest" description="Disordered" evidence="2">
    <location>
        <begin position="1"/>
        <end position="58"/>
    </location>
</feature>
<feature type="compositionally biased region" description="Low complexity" evidence="2">
    <location>
        <begin position="1000"/>
        <end position="1019"/>
    </location>
</feature>
<feature type="region of interest" description="Disordered" evidence="2">
    <location>
        <begin position="830"/>
        <end position="857"/>
    </location>
</feature>
<dbReference type="InterPro" id="IPR003709">
    <property type="entry name" value="VanY-like_core_dom"/>
</dbReference>
<evidence type="ECO:0000313" key="4">
    <source>
        <dbReference type="EMBL" id="GHF65200.1"/>
    </source>
</evidence>
<evidence type="ECO:0000313" key="5">
    <source>
        <dbReference type="Proteomes" id="UP000619376"/>
    </source>
</evidence>
<feature type="region of interest" description="Disordered" evidence="2">
    <location>
        <begin position="906"/>
        <end position="944"/>
    </location>
</feature>
<feature type="region of interest" description="Disordered" evidence="2">
    <location>
        <begin position="164"/>
        <end position="240"/>
    </location>
</feature>
<sequence length="1074" mass="115635">MVTSFLNRQDQLRQQEEQRAQLAADNAYRQQQVDAQAARDAENRRQFDESQSRLLARDQSDDAYRKWQEDQAAATDARNVRTDQIRGLSGPVSTFLKGLDDQIGQYAPTTNGKPNPLYNPAMTELLQGQKRKVMKTWVELGNTVASGEGWDQGRAAVMSLLGLQDGPDITPPSGPMQGPTAAPATPAPTPVAATMPAAPIASQVPAAPSGDFVGPSLPTTPQAAPADFQGPTQPTAPALPDRIQSIPASRLMDLPDDQILSTYGQGGLEYAIAARTEYTAKVNAQRELDVEANTKFWKGQFDELAKKDLTPTQRSAMYVIDQLNRTPAAELTPQQQQDYANAIVALAPAMYTAESWQNVLNTKDPSTVLGMLPTYQKYAPDVVAGFDPTEMRRRLDDDHNNSVADTLNKGADTDYKKAQTTDLNTFRPYKVQDYSDKHNESLVNQGEAWARTKRLQELLPLEKREYQDKHVESGARVEGLRADTVNTQQGTATAAFEMGVKTLAQLATTQAGSVSMYSLQHNGPDPKNPTAGSTWATLKSQLGVNDTALASMLAEGRYKYSLGVTGDELANQIKRSDLLTAGVNRANTIATMNMTLEEIKTEVATRQGRIDKLNAEIAATDASAANYRSLIAERDRLVDEKEQLTRAQTAAANASANNSNANAASTTALTPVRVARGWADIAAINQRLKVERERLAAYVQSVKGGYAVDMAQVQNIGARTALTRTQTPGDPMYRPEVEKAKAADPIGVIKSTADTKYYTPMRNALMAAQRYQTTVDGLVKQYTGASGSVNREGLLADPAYKNAVDGRDHAMKMAQDYRQKGDDYVTTSFGNLDRSTPGTHTGETQPSPFKTLQTTPGVTLTSVSPTLVSRMDTMLGGFKAPAGLVPIITQGTRTADEQAALYAKGRTVPGPNASKARPLGDIVTNAKPGESNHEDGDAVDISWMDPKTGKVLPGTDPRAQAAWKALGAQAPKFGLRWGGTFKTADGKPFVDMYHFEVAGSPQAATPRPTTPTPAKSSSPAPKPNAQLEAGLQAAIINGDGNAVNTYGGELVKAGYTQDQVLALIDGYKAKAGKK</sequence>
<name>A0ABQ3JWH0_9DEIO</name>
<dbReference type="CDD" id="cd14845">
    <property type="entry name" value="L-Ala-D-Glu_peptidase_like"/>
    <property type="match status" value="1"/>
</dbReference>
<keyword evidence="5" id="KW-1185">Reference proteome</keyword>
<keyword evidence="1" id="KW-0175">Coiled coil</keyword>
<feature type="compositionally biased region" description="Basic and acidic residues" evidence="2">
    <location>
        <begin position="10"/>
        <end position="19"/>
    </location>
</feature>
<reference evidence="5" key="1">
    <citation type="journal article" date="2019" name="Int. J. Syst. Evol. Microbiol.">
        <title>The Global Catalogue of Microorganisms (GCM) 10K type strain sequencing project: providing services to taxonomists for standard genome sequencing and annotation.</title>
        <authorList>
            <consortium name="The Broad Institute Genomics Platform"/>
            <consortium name="The Broad Institute Genome Sequencing Center for Infectious Disease"/>
            <person name="Wu L."/>
            <person name="Ma J."/>
        </authorList>
    </citation>
    <scope>NUCLEOTIDE SEQUENCE [LARGE SCALE GENOMIC DNA]</scope>
    <source>
        <strain evidence="5">CGMCC 1.18437</strain>
    </source>
</reference>
<feature type="domain" description="D-alanyl-D-alanine carboxypeptidase-like core" evidence="3">
    <location>
        <begin position="882"/>
        <end position="977"/>
    </location>
</feature>
<feature type="coiled-coil region" evidence="1">
    <location>
        <begin position="596"/>
        <end position="657"/>
    </location>
</feature>
<feature type="compositionally biased region" description="Low complexity" evidence="2">
    <location>
        <begin position="179"/>
        <end position="201"/>
    </location>
</feature>
<proteinExistence type="predicted"/>
<organism evidence="4 5">
    <name type="scientific">Deinococcus metalli</name>
    <dbReference type="NCBI Taxonomy" id="1141878"/>
    <lineage>
        <taxon>Bacteria</taxon>
        <taxon>Thermotogati</taxon>
        <taxon>Deinococcota</taxon>
        <taxon>Deinococci</taxon>
        <taxon>Deinococcales</taxon>
        <taxon>Deinococcaceae</taxon>
        <taxon>Deinococcus</taxon>
    </lineage>
</organism>
<comment type="caution">
    <text evidence="4">The sequence shown here is derived from an EMBL/GenBank/DDBJ whole genome shotgun (WGS) entry which is preliminary data.</text>
</comment>
<gene>
    <name evidence="4" type="ORF">GCM10017781_46170</name>
</gene>
<feature type="compositionally biased region" description="Basic and acidic residues" evidence="2">
    <location>
        <begin position="37"/>
        <end position="58"/>
    </location>
</feature>
<dbReference type="Proteomes" id="UP000619376">
    <property type="component" value="Unassembled WGS sequence"/>
</dbReference>
<feature type="compositionally biased region" description="Low complexity" evidence="2">
    <location>
        <begin position="20"/>
        <end position="36"/>
    </location>
</feature>
<protein>
    <recommendedName>
        <fullName evidence="3">D-alanyl-D-alanine carboxypeptidase-like core domain-containing protein</fullName>
    </recommendedName>
</protein>
<dbReference type="Gene3D" id="3.30.1380.10">
    <property type="match status" value="1"/>
</dbReference>
<accession>A0ABQ3JWH0</accession>
<evidence type="ECO:0000256" key="1">
    <source>
        <dbReference type="SAM" id="Coils"/>
    </source>
</evidence>
<dbReference type="EMBL" id="BNAJ01000023">
    <property type="protein sequence ID" value="GHF65200.1"/>
    <property type="molecule type" value="Genomic_DNA"/>
</dbReference>